<dbReference type="HOGENOM" id="CLU_017051_0_0_1"/>
<dbReference type="GeneID" id="18822058"/>
<sequence length="769" mass="87976">MVNPVAISNPQDLPGAGFDFRDVRQVFEDAAADMHEQQMLFMDGFSLQDAMAAFEIGEPRLDSGYIAPGDTKVEFNPLALLLPEELCWIIDTALFYEMEWHNGNFMSHSVHTFLYFHHLDYIDPDIVPSYFLNSNDPLRPPELITVVLRAAVAGLLKCCDLTWRELSKGAVQDTEDWQSDKCEVYLLEGTPVRVVISMLEEASVWVSDSPKIPYYWKNHLVWRLQLRKAFLQLLDSNVHRPLQFQVYLRICQESIENIRSQPLHQPSEGSPARLAFDPYVSRSLNTAVPIRVLHVGSFSETLDALDAFFEGLKEISEMAGVHSVSTWKAVGLLHVWNAKLPIAKPYIRSFTQSAFYNGVLVFDQHSPSWLVDRFFHETIGVTWVQFQGYIHHRWVGTSPPPLNTLERDIHKLAISDVKGNWSNQPRRRRQLMKSLIGWHRIYDVLTEMLFDVNVSDLPNNHILLFIPKTVLLWRLSSIREIVLSGFQLEFYSPEEKTFAYWYLTRVFEMELECFENLLAAMPPDTLAYREMIYNQQLTTALQALCASLFIMTIPLLSFNWRRTKPNFFRRYKWAFKPEYEQFVTEPVGQPDLAEFMRVCLGIMKNGVTSSPREGIEFAVGLLRDMLTGSNEPVLGAWAQCWIGERREFIEKLISVAEGLFAVVPAERNRSSLNGALTILSSSPSHPTTSSSPSITVTETVASSSTTVRAANAPNNEQNDDEYDVRDGEGKGKLLRNVRAEKVNLRWDVNVHPWFPIPVVDRHLPGTEVQ</sequence>
<feature type="transmembrane region" description="Helical" evidence="5">
    <location>
        <begin position="540"/>
        <end position="560"/>
    </location>
</feature>
<gene>
    <name evidence="8" type="ORF">AGABI1DRAFT_104933</name>
</gene>
<feature type="region of interest" description="Disordered" evidence="4">
    <location>
        <begin position="704"/>
        <end position="727"/>
    </location>
</feature>
<organism evidence="8 9">
    <name type="scientific">Agaricus bisporus var. burnettii (strain JB137-S8 / ATCC MYA-4627 / FGSC 10392)</name>
    <name type="common">White button mushroom</name>
    <dbReference type="NCBI Taxonomy" id="597362"/>
    <lineage>
        <taxon>Eukaryota</taxon>
        <taxon>Fungi</taxon>
        <taxon>Dikarya</taxon>
        <taxon>Basidiomycota</taxon>
        <taxon>Agaricomycotina</taxon>
        <taxon>Agaricomycetes</taxon>
        <taxon>Agaricomycetidae</taxon>
        <taxon>Agaricales</taxon>
        <taxon>Agaricineae</taxon>
        <taxon>Agaricaceae</taxon>
        <taxon>Agaricus</taxon>
    </lineage>
</organism>
<dbReference type="Pfam" id="PF04112">
    <property type="entry name" value="Mak10"/>
    <property type="match status" value="1"/>
</dbReference>
<dbReference type="PANTHER" id="PTHR21373:SF0">
    <property type="entry name" value="N-ALPHA-ACETYLTRANSFERASE 35, NATC AUXILIARY SUBUNIT"/>
    <property type="match status" value="1"/>
</dbReference>
<dbReference type="InterPro" id="IPR057983">
    <property type="entry name" value="NAA35-like_N"/>
</dbReference>
<dbReference type="RefSeq" id="XP_007327013.1">
    <property type="nucleotide sequence ID" value="XM_007326951.1"/>
</dbReference>
<dbReference type="AlphaFoldDB" id="K5X5T5"/>
<dbReference type="PANTHER" id="PTHR21373">
    <property type="entry name" value="GLUCOSE REPRESSIBLE PROTEIN MAK10"/>
    <property type="match status" value="1"/>
</dbReference>
<evidence type="ECO:0000256" key="4">
    <source>
        <dbReference type="SAM" id="MobiDB-lite"/>
    </source>
</evidence>
<keyword evidence="9" id="KW-1185">Reference proteome</keyword>
<keyword evidence="5" id="KW-1133">Transmembrane helix</keyword>
<feature type="domain" description="NAA35-like N-terminal" evidence="6">
    <location>
        <begin position="37"/>
        <end position="196"/>
    </location>
</feature>
<evidence type="ECO:0000256" key="1">
    <source>
        <dbReference type="ARBA" id="ARBA00004496"/>
    </source>
</evidence>
<evidence type="ECO:0000256" key="2">
    <source>
        <dbReference type="ARBA" id="ARBA00006289"/>
    </source>
</evidence>
<comment type="subcellular location">
    <subcellularLocation>
        <location evidence="1">Cytoplasm</location>
    </subcellularLocation>
</comment>
<dbReference type="STRING" id="597362.K5X5T5"/>
<evidence type="ECO:0000256" key="5">
    <source>
        <dbReference type="SAM" id="Phobius"/>
    </source>
</evidence>
<comment type="similarity">
    <text evidence="2">Belongs to the MAK10 family.</text>
</comment>
<evidence type="ECO:0000313" key="8">
    <source>
        <dbReference type="EMBL" id="EKM83221.1"/>
    </source>
</evidence>
<dbReference type="OMA" id="WILDRSF"/>
<dbReference type="OrthoDB" id="269405at2759"/>
<reference evidence="9" key="1">
    <citation type="journal article" date="2012" name="Proc. Natl. Acad. Sci. U.S.A.">
        <title>Genome sequence of the button mushroom Agaricus bisporus reveals mechanisms governing adaptation to a humic-rich ecological niche.</title>
        <authorList>
            <person name="Morin E."/>
            <person name="Kohler A."/>
            <person name="Baker A.R."/>
            <person name="Foulongne-Oriol M."/>
            <person name="Lombard V."/>
            <person name="Nagy L.G."/>
            <person name="Ohm R.A."/>
            <person name="Patyshakuliyeva A."/>
            <person name="Brun A."/>
            <person name="Aerts A.L."/>
            <person name="Bailey A.M."/>
            <person name="Billette C."/>
            <person name="Coutinho P.M."/>
            <person name="Deakin G."/>
            <person name="Doddapaneni H."/>
            <person name="Floudas D."/>
            <person name="Grimwood J."/>
            <person name="Hilden K."/>
            <person name="Kuees U."/>
            <person name="LaButti K.M."/>
            <person name="Lapidus A."/>
            <person name="Lindquist E.A."/>
            <person name="Lucas S.M."/>
            <person name="Murat C."/>
            <person name="Riley R.W."/>
            <person name="Salamov A.A."/>
            <person name="Schmutz J."/>
            <person name="Subramanian V."/>
            <person name="Woesten H.A.B."/>
            <person name="Xu J."/>
            <person name="Eastwood D.C."/>
            <person name="Foster G.D."/>
            <person name="Sonnenberg A.S."/>
            <person name="Cullen D."/>
            <person name="de Vries R.P."/>
            <person name="Lundell T."/>
            <person name="Hibbett D.S."/>
            <person name="Henrissat B."/>
            <person name="Burton K.S."/>
            <person name="Kerrigan R.W."/>
            <person name="Challen M.P."/>
            <person name="Grigoriev I.V."/>
            <person name="Martin F."/>
        </authorList>
    </citation>
    <scope>NUCLEOTIDE SEQUENCE [LARGE SCALE GENOMIC DNA]</scope>
    <source>
        <strain evidence="9">JB137-S8 / ATCC MYA-4627 / FGSC 10392</strain>
    </source>
</reference>
<evidence type="ECO:0000259" key="7">
    <source>
        <dbReference type="Pfam" id="PF25789"/>
    </source>
</evidence>
<keyword evidence="5" id="KW-0812">Transmembrane</keyword>
<dbReference type="eggNOG" id="KOG2343">
    <property type="taxonomic scope" value="Eukaryota"/>
</dbReference>
<evidence type="ECO:0000259" key="6">
    <source>
        <dbReference type="Pfam" id="PF04112"/>
    </source>
</evidence>
<evidence type="ECO:0000313" key="9">
    <source>
        <dbReference type="Proteomes" id="UP000008493"/>
    </source>
</evidence>
<keyword evidence="3" id="KW-0963">Cytoplasm</keyword>
<dbReference type="InParanoid" id="K5X5T5"/>
<dbReference type="Pfam" id="PF25789">
    <property type="entry name" value="TPR_NAA35"/>
    <property type="match status" value="1"/>
</dbReference>
<dbReference type="GO" id="GO:0031417">
    <property type="term" value="C:NatC complex"/>
    <property type="evidence" value="ECO:0007669"/>
    <property type="project" value="InterPro"/>
</dbReference>
<protein>
    <submittedName>
        <fullName evidence="8">Uncharacterized protein</fullName>
    </submittedName>
</protein>
<dbReference type="EMBL" id="JH971386">
    <property type="protein sequence ID" value="EKM83221.1"/>
    <property type="molecule type" value="Genomic_DNA"/>
</dbReference>
<dbReference type="KEGG" id="abp:AGABI1DRAFT104933"/>
<feature type="domain" description="NAA35-like TPR repeats" evidence="7">
    <location>
        <begin position="347"/>
        <end position="513"/>
    </location>
</feature>
<dbReference type="Proteomes" id="UP000008493">
    <property type="component" value="Unassembled WGS sequence"/>
</dbReference>
<name>K5X5T5_AGABU</name>
<dbReference type="InterPro" id="IPR057982">
    <property type="entry name" value="TPR_NAA35"/>
</dbReference>
<accession>K5X5T5</accession>
<dbReference type="InterPro" id="IPR007244">
    <property type="entry name" value="Naa35_N"/>
</dbReference>
<keyword evidence="5" id="KW-0472">Membrane</keyword>
<evidence type="ECO:0000256" key="3">
    <source>
        <dbReference type="ARBA" id="ARBA00022490"/>
    </source>
</evidence>
<proteinExistence type="inferred from homology"/>